<evidence type="ECO:0000313" key="3">
    <source>
        <dbReference type="EMBL" id="NSB12868.1"/>
    </source>
</evidence>
<accession>A0AAE5LNR5</accession>
<feature type="compositionally biased region" description="Basic and acidic residues" evidence="1">
    <location>
        <begin position="120"/>
        <end position="138"/>
    </location>
</feature>
<feature type="transmembrane region" description="Helical" evidence="2">
    <location>
        <begin position="158"/>
        <end position="175"/>
    </location>
</feature>
<protein>
    <submittedName>
        <fullName evidence="3">Uncharacterized protein</fullName>
    </submittedName>
</protein>
<keyword evidence="2" id="KW-0472">Membrane</keyword>
<evidence type="ECO:0000256" key="1">
    <source>
        <dbReference type="SAM" id="MobiDB-lite"/>
    </source>
</evidence>
<proteinExistence type="predicted"/>
<dbReference type="EMBL" id="JABTDW010000001">
    <property type="protein sequence ID" value="NSB12868.1"/>
    <property type="molecule type" value="Genomic_DNA"/>
</dbReference>
<evidence type="ECO:0000256" key="2">
    <source>
        <dbReference type="SAM" id="Phobius"/>
    </source>
</evidence>
<feature type="region of interest" description="Disordered" evidence="1">
    <location>
        <begin position="366"/>
        <end position="385"/>
    </location>
</feature>
<name>A0AAE5LNR5_CLOBE</name>
<dbReference type="AlphaFoldDB" id="A0AAE5LNR5"/>
<evidence type="ECO:0000313" key="4">
    <source>
        <dbReference type="Proteomes" id="UP000822184"/>
    </source>
</evidence>
<comment type="caution">
    <text evidence="3">The sequence shown here is derived from an EMBL/GenBank/DDBJ whole genome shotgun (WGS) entry which is preliminary data.</text>
</comment>
<organism evidence="3 4">
    <name type="scientific">Clostridium beijerinckii</name>
    <name type="common">Clostridium MP</name>
    <dbReference type="NCBI Taxonomy" id="1520"/>
    <lineage>
        <taxon>Bacteria</taxon>
        <taxon>Bacillati</taxon>
        <taxon>Bacillota</taxon>
        <taxon>Clostridia</taxon>
        <taxon>Eubacteriales</taxon>
        <taxon>Clostridiaceae</taxon>
        <taxon>Clostridium</taxon>
    </lineage>
</organism>
<reference evidence="3" key="1">
    <citation type="submission" date="2020-06" db="EMBL/GenBank/DDBJ databases">
        <title>Genomic insights into acetone-butanol-ethanol (ABE) fermentation by sequencing solventogenic clostridia strains.</title>
        <authorList>
            <person name="Brown S."/>
        </authorList>
    </citation>
    <scope>NUCLEOTIDE SEQUENCE</scope>
    <source>
        <strain evidence="3">DJ123</strain>
    </source>
</reference>
<keyword evidence="2" id="KW-0812">Transmembrane</keyword>
<sequence>MPIVTGCVRSNGSSCAKTSDTKNRYFGTEHGSEIEMTPGAVNIKGGSKEPLSISFDDSTGVTLKSPKNLNLSASDDIIIKTPANVKVKAQSQIGVVKSGTENGLSVETDMHFKGSNVIKDGSDRETYAPFDDEPKAGTKPEPPAPPPEEKKGFNWGKLALVALATVAIVVSVATFGVGATLAIAAVSAVVACAAVGAVEGAKNSIDSQMAQNGGDSSKINYLDVAKASFFGAVTGAKDMAVTEACAAYDTLNQTASFVADVCTLGYFHDSCKDFSNGSHEYFRNASPYKEGFDDAEFVINTALLADGLFSINNIVKNLPGKFSVGEMSFAGMGVRVPVVCVDGSAALTATGDLTSIGGAGGAMYSASENSSGGDGGNGETSPRYGERQISDEEYEMLRKHTPTQEIRDKVNEGHDKNIRTNDEALPGKTFKGSLEADHIVSMDKISKMDGFGKLTKEQQLEVLNNQTIFKGEDELCIRIGCYILRRAK</sequence>
<feature type="region of interest" description="Disordered" evidence="1">
    <location>
        <begin position="115"/>
        <end position="151"/>
    </location>
</feature>
<dbReference type="RefSeq" id="WP_173715263.1">
    <property type="nucleotide sequence ID" value="NZ_JABTDW010000001.1"/>
</dbReference>
<keyword evidence="2" id="KW-1133">Transmembrane helix</keyword>
<gene>
    <name evidence="3" type="ORF">BCD95_001127</name>
</gene>
<dbReference type="Proteomes" id="UP000822184">
    <property type="component" value="Unassembled WGS sequence"/>
</dbReference>